<proteinExistence type="predicted"/>
<sequence length="468" mass="54858">MKAQNYNFGLCFTFFFLLSRCLSMTTRKLNVAVSGSIVRDRGMKLNQNIRNLIKSKYSIIKSDFIPEKNDWKDNPKTFEPKPELRDKSTRCSSIKSWVRSFFTPDPQEFEFYRGLSDHVLKTSQHEKSKAIRELANSVSSLKLKTEKGLFYHETYFVEGSPYDVFNMLRVILEKDNLDERVWCWAVGIYRILYQYLLGDGLKPMKKSIRYGANHQAEVYLLLTERFDLRPLTYQLWTNSQASLSSHLFIYEAFERGKLYKKINECLKGFPKSYLSKPFIKLYDEFLSASFPFPQDITEFILKHCIDHLNESLLANVELMSVYHILMYFQKLDGKPGPQIFQELFKTKRQATRFQMAEAQNKVEDFLLKKSISQYTRELLQPYTNLETLTLFQITEMNKALEEDQVEKELKNALCSLISECLSCKPTLSLYMSKGNPNFSRLYFREFFSFKSLEVSPEACSKVPQAVNN</sequence>
<evidence type="ECO:0000313" key="2">
    <source>
        <dbReference type="EMBL" id="KAG0152147.1"/>
    </source>
</evidence>
<evidence type="ECO:0000256" key="1">
    <source>
        <dbReference type="SAM" id="SignalP"/>
    </source>
</evidence>
<name>A0A9P6NXE1_9BASI</name>
<dbReference type="Proteomes" id="UP000886653">
    <property type="component" value="Unassembled WGS sequence"/>
</dbReference>
<dbReference type="EMBL" id="MU167209">
    <property type="protein sequence ID" value="KAG0152147.1"/>
    <property type="molecule type" value="Genomic_DNA"/>
</dbReference>
<reference evidence="2" key="1">
    <citation type="submission" date="2013-11" db="EMBL/GenBank/DDBJ databases">
        <title>Genome sequence of the fusiform rust pathogen reveals effectors for host alternation and coevolution with pine.</title>
        <authorList>
            <consortium name="DOE Joint Genome Institute"/>
            <person name="Smith K."/>
            <person name="Pendleton A."/>
            <person name="Kubisiak T."/>
            <person name="Anderson C."/>
            <person name="Salamov A."/>
            <person name="Aerts A."/>
            <person name="Riley R."/>
            <person name="Clum A."/>
            <person name="Lindquist E."/>
            <person name="Ence D."/>
            <person name="Campbell M."/>
            <person name="Kronenberg Z."/>
            <person name="Feau N."/>
            <person name="Dhillon B."/>
            <person name="Hamelin R."/>
            <person name="Burleigh J."/>
            <person name="Smith J."/>
            <person name="Yandell M."/>
            <person name="Nelson C."/>
            <person name="Grigoriev I."/>
            <person name="Davis J."/>
        </authorList>
    </citation>
    <scope>NUCLEOTIDE SEQUENCE</scope>
    <source>
        <strain evidence="2">G11</strain>
    </source>
</reference>
<protein>
    <submittedName>
        <fullName evidence="2">Uncharacterized protein</fullName>
    </submittedName>
</protein>
<comment type="caution">
    <text evidence="2">The sequence shown here is derived from an EMBL/GenBank/DDBJ whole genome shotgun (WGS) entry which is preliminary data.</text>
</comment>
<dbReference type="AlphaFoldDB" id="A0A9P6NXE1"/>
<accession>A0A9P6NXE1</accession>
<keyword evidence="1" id="KW-0732">Signal</keyword>
<organism evidence="2 3">
    <name type="scientific">Cronartium quercuum f. sp. fusiforme G11</name>
    <dbReference type="NCBI Taxonomy" id="708437"/>
    <lineage>
        <taxon>Eukaryota</taxon>
        <taxon>Fungi</taxon>
        <taxon>Dikarya</taxon>
        <taxon>Basidiomycota</taxon>
        <taxon>Pucciniomycotina</taxon>
        <taxon>Pucciniomycetes</taxon>
        <taxon>Pucciniales</taxon>
        <taxon>Coleosporiaceae</taxon>
        <taxon>Cronartium</taxon>
    </lineage>
</organism>
<feature type="signal peptide" evidence="1">
    <location>
        <begin position="1"/>
        <end position="23"/>
    </location>
</feature>
<evidence type="ECO:0000313" key="3">
    <source>
        <dbReference type="Proteomes" id="UP000886653"/>
    </source>
</evidence>
<keyword evidence="3" id="KW-1185">Reference proteome</keyword>
<gene>
    <name evidence="2" type="ORF">CROQUDRAFT_85876</name>
</gene>
<feature type="chain" id="PRO_5040391895" evidence="1">
    <location>
        <begin position="24"/>
        <end position="468"/>
    </location>
</feature>